<dbReference type="Proteomes" id="UP000219559">
    <property type="component" value="Unassembled WGS sequence"/>
</dbReference>
<accession>A0A2A4GAE6</accession>
<feature type="transmembrane region" description="Helical" evidence="1">
    <location>
        <begin position="387"/>
        <end position="408"/>
    </location>
</feature>
<feature type="transmembrane region" description="Helical" evidence="1">
    <location>
        <begin position="31"/>
        <end position="46"/>
    </location>
</feature>
<keyword evidence="1" id="KW-0812">Transmembrane</keyword>
<evidence type="ECO:0000256" key="1">
    <source>
        <dbReference type="SAM" id="Phobius"/>
    </source>
</evidence>
<feature type="transmembrane region" description="Helical" evidence="1">
    <location>
        <begin position="90"/>
        <end position="114"/>
    </location>
</feature>
<feature type="transmembrane region" description="Helical" evidence="1">
    <location>
        <begin position="253"/>
        <end position="273"/>
    </location>
</feature>
<evidence type="ECO:0000313" key="2">
    <source>
        <dbReference type="EMBL" id="PCE64725.1"/>
    </source>
</evidence>
<dbReference type="OrthoDB" id="920620at2"/>
<keyword evidence="1" id="KW-1133">Transmembrane helix</keyword>
<keyword evidence="3" id="KW-1185">Reference proteome</keyword>
<feature type="transmembrane region" description="Helical" evidence="1">
    <location>
        <begin position="323"/>
        <end position="340"/>
    </location>
</feature>
<gene>
    <name evidence="2" type="ORF">B7P33_06020</name>
</gene>
<sequence>MDKQQRLGFLVVAMALATAWAIRGQFGHEQGATWAGAIGGLALILVSGRKDWWAKLPLVALASGIGWGVGGMISYGQVVGYGRADNFPNAFYGLGMLFVIGGLFGLIGGGLVGLTLDDTPKKKVQWGSLTAQLTAGGVIAYYFLVEQIGFKMTPPRSEAWAVCLGIGLAMLWYMAREGRTNALRVALFSMFGGGFGFAFGNFLQTMGHTYEIAFNMWNVMEYSIGFFGGLGMAYGVFSSEWEISVEPPMRTQHLALVVLLLFIPAIIYRESLAPSKFIRALEDLPNAVDLARFNAHISLLVLVVMTVFLIYRLWNKAWNYKQGVWFLLVYLTGYTVISYLKTGLLQGELHLNHHLYLLNLLLLGFLLRKPLVAFFENRVNVVEVKKFWAIGLGILVVLALLCVLSINLHESLPGAHDRFPM</sequence>
<dbReference type="AlphaFoldDB" id="A0A2A4GAE6"/>
<comment type="caution">
    <text evidence="2">The sequence shown here is derived from an EMBL/GenBank/DDBJ whole genome shotgun (WGS) entry which is preliminary data.</text>
</comment>
<feature type="transmembrane region" description="Helical" evidence="1">
    <location>
        <begin position="126"/>
        <end position="145"/>
    </location>
</feature>
<feature type="transmembrane region" description="Helical" evidence="1">
    <location>
        <begin position="182"/>
        <end position="202"/>
    </location>
</feature>
<feature type="transmembrane region" description="Helical" evidence="1">
    <location>
        <begin position="293"/>
        <end position="311"/>
    </location>
</feature>
<dbReference type="EMBL" id="NBWU01000002">
    <property type="protein sequence ID" value="PCE64725.1"/>
    <property type="molecule type" value="Genomic_DNA"/>
</dbReference>
<evidence type="ECO:0000313" key="3">
    <source>
        <dbReference type="Proteomes" id="UP000219559"/>
    </source>
</evidence>
<feature type="transmembrane region" description="Helical" evidence="1">
    <location>
        <begin position="222"/>
        <end position="241"/>
    </location>
</feature>
<reference evidence="2 3" key="1">
    <citation type="submission" date="2017-04" db="EMBL/GenBank/DDBJ databases">
        <title>A new member of the family Flavobacteriaceae isolated from ascidians.</title>
        <authorList>
            <person name="Chen L."/>
        </authorList>
    </citation>
    <scope>NUCLEOTIDE SEQUENCE [LARGE SCALE GENOMIC DNA]</scope>
    <source>
        <strain evidence="2 3">HQA918</strain>
    </source>
</reference>
<organism evidence="2 3">
    <name type="scientific">Sediminicola luteus</name>
    <dbReference type="NCBI Taxonomy" id="319238"/>
    <lineage>
        <taxon>Bacteria</taxon>
        <taxon>Pseudomonadati</taxon>
        <taxon>Bacteroidota</taxon>
        <taxon>Flavobacteriia</taxon>
        <taxon>Flavobacteriales</taxon>
        <taxon>Flavobacteriaceae</taxon>
        <taxon>Sediminicola</taxon>
    </lineage>
</organism>
<protein>
    <submittedName>
        <fullName evidence="2">Uncharacterized protein</fullName>
    </submittedName>
</protein>
<feature type="transmembrane region" description="Helical" evidence="1">
    <location>
        <begin position="58"/>
        <end position="78"/>
    </location>
</feature>
<dbReference type="RefSeq" id="WP_097440006.1">
    <property type="nucleotide sequence ID" value="NZ_KZ300476.1"/>
</dbReference>
<feature type="transmembrane region" description="Helical" evidence="1">
    <location>
        <begin position="157"/>
        <end position="175"/>
    </location>
</feature>
<name>A0A2A4GAE6_9FLAO</name>
<keyword evidence="1" id="KW-0472">Membrane</keyword>
<feature type="transmembrane region" description="Helical" evidence="1">
    <location>
        <begin position="355"/>
        <end position="375"/>
    </location>
</feature>
<proteinExistence type="predicted"/>